<gene>
    <name evidence="2" type="ORF">CHLFYP18_00219</name>
</gene>
<keyword evidence="2" id="KW-0489">Methyltransferase</keyword>
<dbReference type="AlphaFoldDB" id="A0A6N3CNP6"/>
<dbReference type="GO" id="GO:0008168">
    <property type="term" value="F:methyltransferase activity"/>
    <property type="evidence" value="ECO:0007669"/>
    <property type="project" value="UniProtKB-KW"/>
</dbReference>
<dbReference type="SUPFAM" id="SSF53335">
    <property type="entry name" value="S-adenosyl-L-methionine-dependent methyltransferases"/>
    <property type="match status" value="1"/>
</dbReference>
<keyword evidence="2" id="KW-0808">Transferase</keyword>
<dbReference type="GO" id="GO:0032259">
    <property type="term" value="P:methylation"/>
    <property type="evidence" value="ECO:0007669"/>
    <property type="project" value="UniProtKB-KW"/>
</dbReference>
<sequence length="227" mass="26490">MKCNEAGDYNQKQRCRELIMEINKAREKEYVDITLDYYDVNAESFCFGTQNAAFSEHQDTFLSYLPPQASILDLGCGSRRDSRAFLHKGYDVEAMDGSKELCRLASQCIGKEVKCCKFQELEAENLYDGIWACASILHLNMADLETVMKRVYRALKPAGILYTSFKYGEFEGVRNGRYFNDMTEEKMELLLKRLKNFQIEKMWRTSDVRPGRSEEKWLNLLLRTKKE</sequence>
<dbReference type="CDD" id="cd02440">
    <property type="entry name" value="AdoMet_MTases"/>
    <property type="match status" value="1"/>
</dbReference>
<dbReference type="InterPro" id="IPR013216">
    <property type="entry name" value="Methyltransf_11"/>
</dbReference>
<feature type="domain" description="Methyltransferase type 11" evidence="1">
    <location>
        <begin position="72"/>
        <end position="162"/>
    </location>
</feature>
<dbReference type="Pfam" id="PF08241">
    <property type="entry name" value="Methyltransf_11"/>
    <property type="match status" value="1"/>
</dbReference>
<reference evidence="2" key="1">
    <citation type="submission" date="2019-11" db="EMBL/GenBank/DDBJ databases">
        <authorList>
            <person name="Feng L."/>
        </authorList>
    </citation>
    <scope>NUCLEOTIDE SEQUENCE</scope>
    <source>
        <strain evidence="2">ChathewayiLFYP18</strain>
    </source>
</reference>
<accession>A0A6N3CNP6</accession>
<evidence type="ECO:0000313" key="2">
    <source>
        <dbReference type="EMBL" id="VYU17482.1"/>
    </source>
</evidence>
<evidence type="ECO:0000259" key="1">
    <source>
        <dbReference type="Pfam" id="PF08241"/>
    </source>
</evidence>
<dbReference type="InterPro" id="IPR029063">
    <property type="entry name" value="SAM-dependent_MTases_sf"/>
</dbReference>
<protein>
    <submittedName>
        <fullName evidence="2">Methyltransferase domain protein</fullName>
    </submittedName>
</protein>
<dbReference type="Gene3D" id="3.40.50.150">
    <property type="entry name" value="Vaccinia Virus protein VP39"/>
    <property type="match status" value="1"/>
</dbReference>
<proteinExistence type="predicted"/>
<dbReference type="EMBL" id="CACRUH010000023">
    <property type="protein sequence ID" value="VYU17482.1"/>
    <property type="molecule type" value="Genomic_DNA"/>
</dbReference>
<name>A0A6N3CNP6_9FIRM</name>
<organism evidence="2">
    <name type="scientific">Hungatella hathewayi</name>
    <dbReference type="NCBI Taxonomy" id="154046"/>
    <lineage>
        <taxon>Bacteria</taxon>
        <taxon>Bacillati</taxon>
        <taxon>Bacillota</taxon>
        <taxon>Clostridia</taxon>
        <taxon>Lachnospirales</taxon>
        <taxon>Lachnospiraceae</taxon>
        <taxon>Hungatella</taxon>
    </lineage>
</organism>